<protein>
    <submittedName>
        <fullName evidence="1">Protein ANTAGONIST OF LIKE HETEROCHROMATIN PROTEIN 1-like</fullName>
    </submittedName>
</protein>
<sequence length="128" mass="15038">MKAVRKLGNYIVKPVDPMFRDDTGYLVNDDRYWPYFKDCIGAIDGTHIPVDVLVDKVIPFTRRKGYTSTNVMAVCDFNIALHLHGTDDDLNILRDIENINEFEDMEQDCNDDKTRFQVDWEEPTQQRY</sequence>
<evidence type="ECO:0000313" key="2">
    <source>
        <dbReference type="Proteomes" id="UP000634136"/>
    </source>
</evidence>
<keyword evidence="2" id="KW-1185">Reference proteome</keyword>
<name>A0A834WH42_9FABA</name>
<proteinExistence type="predicted"/>
<organism evidence="1 2">
    <name type="scientific">Senna tora</name>
    <dbReference type="NCBI Taxonomy" id="362788"/>
    <lineage>
        <taxon>Eukaryota</taxon>
        <taxon>Viridiplantae</taxon>
        <taxon>Streptophyta</taxon>
        <taxon>Embryophyta</taxon>
        <taxon>Tracheophyta</taxon>
        <taxon>Spermatophyta</taxon>
        <taxon>Magnoliopsida</taxon>
        <taxon>eudicotyledons</taxon>
        <taxon>Gunneridae</taxon>
        <taxon>Pentapetalae</taxon>
        <taxon>rosids</taxon>
        <taxon>fabids</taxon>
        <taxon>Fabales</taxon>
        <taxon>Fabaceae</taxon>
        <taxon>Caesalpinioideae</taxon>
        <taxon>Cassia clade</taxon>
        <taxon>Senna</taxon>
    </lineage>
</organism>
<dbReference type="OrthoDB" id="1681765at2759"/>
<accession>A0A834WH42</accession>
<reference evidence="1" key="1">
    <citation type="submission" date="2020-09" db="EMBL/GenBank/DDBJ databases">
        <title>Genome-Enabled Discovery of Anthraquinone Biosynthesis in Senna tora.</title>
        <authorList>
            <person name="Kang S.-H."/>
            <person name="Pandey R.P."/>
            <person name="Lee C.-M."/>
            <person name="Sim J.-S."/>
            <person name="Jeong J.-T."/>
            <person name="Choi B.-S."/>
            <person name="Jung M."/>
            <person name="Ginzburg D."/>
            <person name="Zhao K."/>
            <person name="Won S.Y."/>
            <person name="Oh T.-J."/>
            <person name="Yu Y."/>
            <person name="Kim N.-H."/>
            <person name="Lee O.R."/>
            <person name="Lee T.-H."/>
            <person name="Bashyal P."/>
            <person name="Kim T.-S."/>
            <person name="Lee W.-H."/>
            <person name="Kawkins C."/>
            <person name="Kim C.-K."/>
            <person name="Kim J.S."/>
            <person name="Ahn B.O."/>
            <person name="Rhee S.Y."/>
            <person name="Sohng J.K."/>
        </authorList>
    </citation>
    <scope>NUCLEOTIDE SEQUENCE</scope>
    <source>
        <tissue evidence="1">Leaf</tissue>
    </source>
</reference>
<gene>
    <name evidence="1" type="ORF">G2W53_026093</name>
</gene>
<dbReference type="AlphaFoldDB" id="A0A834WH42"/>
<dbReference type="PANTHER" id="PTHR22930:SF221">
    <property type="entry name" value="NUCLEASE HARBI1"/>
    <property type="match status" value="1"/>
</dbReference>
<dbReference type="EMBL" id="JAAIUW010000008">
    <property type="protein sequence ID" value="KAF7820638.1"/>
    <property type="molecule type" value="Genomic_DNA"/>
</dbReference>
<dbReference type="Proteomes" id="UP000634136">
    <property type="component" value="Unassembled WGS sequence"/>
</dbReference>
<dbReference type="InterPro" id="IPR045249">
    <property type="entry name" value="HARBI1-like"/>
</dbReference>
<evidence type="ECO:0000313" key="1">
    <source>
        <dbReference type="EMBL" id="KAF7820638.1"/>
    </source>
</evidence>
<comment type="caution">
    <text evidence="1">The sequence shown here is derived from an EMBL/GenBank/DDBJ whole genome shotgun (WGS) entry which is preliminary data.</text>
</comment>
<dbReference type="PANTHER" id="PTHR22930">
    <property type="match status" value="1"/>
</dbReference>